<keyword evidence="3" id="KW-1185">Reference proteome</keyword>
<organism evidence="2 3">
    <name type="scientific">Colletotrichum sublineola</name>
    <name type="common">Sorghum anthracnose fungus</name>
    <dbReference type="NCBI Taxonomy" id="1173701"/>
    <lineage>
        <taxon>Eukaryota</taxon>
        <taxon>Fungi</taxon>
        <taxon>Dikarya</taxon>
        <taxon>Ascomycota</taxon>
        <taxon>Pezizomycotina</taxon>
        <taxon>Sordariomycetes</taxon>
        <taxon>Hypocreomycetidae</taxon>
        <taxon>Glomerellales</taxon>
        <taxon>Glomerellaceae</taxon>
        <taxon>Colletotrichum</taxon>
        <taxon>Colletotrichum graminicola species complex</taxon>
    </lineage>
</organism>
<keyword evidence="1" id="KW-1133">Transmembrane helix</keyword>
<evidence type="ECO:0000313" key="2">
    <source>
        <dbReference type="EMBL" id="KDN71581.1"/>
    </source>
</evidence>
<evidence type="ECO:0000256" key="1">
    <source>
        <dbReference type="SAM" id="Phobius"/>
    </source>
</evidence>
<dbReference type="HOGENOM" id="CLU_1677779_0_0_1"/>
<accession>A0A066Y0K6</accession>
<keyword evidence="1" id="KW-0812">Transmembrane</keyword>
<feature type="transmembrane region" description="Helical" evidence="1">
    <location>
        <begin position="67"/>
        <end position="90"/>
    </location>
</feature>
<sequence>MLSLEHLRAILSVSSDNYWPDVARILEKTASSPSFDFINPNCLSLPTSSKDLQDRIRHNLRRNCPEYIVIIIFGLVAKHWHVVAAATMIYKLDTFVAGLGHAVASPQSQSNENRAPEHTHKLMRVCNGLYGSRGDVQLEGKLGEQAVLTRAVVNEVG</sequence>
<evidence type="ECO:0000313" key="3">
    <source>
        <dbReference type="Proteomes" id="UP000027238"/>
    </source>
</evidence>
<keyword evidence="1" id="KW-0472">Membrane</keyword>
<comment type="caution">
    <text evidence="2">The sequence shown here is derived from an EMBL/GenBank/DDBJ whole genome shotgun (WGS) entry which is preliminary data.</text>
</comment>
<dbReference type="Proteomes" id="UP000027238">
    <property type="component" value="Unassembled WGS sequence"/>
</dbReference>
<reference evidence="3" key="1">
    <citation type="journal article" date="2014" name="Genome Announc.">
        <title>Draft genome sequence of Colletotrichum sublineola, a destructive pathogen of cultivated sorghum.</title>
        <authorList>
            <person name="Baroncelli R."/>
            <person name="Sanz-Martin J.M."/>
            <person name="Rech G.E."/>
            <person name="Sukno S.A."/>
            <person name="Thon M.R."/>
        </authorList>
    </citation>
    <scope>NUCLEOTIDE SEQUENCE [LARGE SCALE GENOMIC DNA]</scope>
    <source>
        <strain evidence="3">TX430BB</strain>
    </source>
</reference>
<gene>
    <name evidence="2" type="ORF">CSUB01_12528</name>
</gene>
<proteinExistence type="predicted"/>
<dbReference type="EMBL" id="JMSE01000158">
    <property type="protein sequence ID" value="KDN71581.1"/>
    <property type="molecule type" value="Genomic_DNA"/>
</dbReference>
<name>A0A066Y0K6_COLSU</name>
<dbReference type="AlphaFoldDB" id="A0A066Y0K6"/>
<protein>
    <submittedName>
        <fullName evidence="2">Uncharacterized protein</fullName>
    </submittedName>
</protein>